<protein>
    <recommendedName>
        <fullName evidence="2">UPF0102 protein AB840_02515</fullName>
    </recommendedName>
</protein>
<dbReference type="Proteomes" id="UP000036503">
    <property type="component" value="Unassembled WGS sequence"/>
</dbReference>
<dbReference type="Gene3D" id="3.40.1350.10">
    <property type="match status" value="1"/>
</dbReference>
<proteinExistence type="inferred from homology"/>
<dbReference type="NCBIfam" id="TIGR00252">
    <property type="entry name" value="YraN family protein"/>
    <property type="match status" value="1"/>
</dbReference>
<organism evidence="3 4">
    <name type="scientific">Megasphaera cerevisiae DSM 20462</name>
    <dbReference type="NCBI Taxonomy" id="1122219"/>
    <lineage>
        <taxon>Bacteria</taxon>
        <taxon>Bacillati</taxon>
        <taxon>Bacillota</taxon>
        <taxon>Negativicutes</taxon>
        <taxon>Veillonellales</taxon>
        <taxon>Veillonellaceae</taxon>
        <taxon>Megasphaera</taxon>
    </lineage>
</organism>
<sequence>MNYKELGMLGENAAADFLCRKKGYTIVCRNYRSSAGEIDMIAQDGNTLVFVEVKTRKTTEYGRPAEAVERRKQHKIAIMAKSYLARYGLWSMPCRFDVVEVMPDCRTGFVINHIIHAFILQ</sequence>
<evidence type="ECO:0000256" key="1">
    <source>
        <dbReference type="ARBA" id="ARBA00006738"/>
    </source>
</evidence>
<dbReference type="CDD" id="cd20736">
    <property type="entry name" value="PoNe_Nuclease"/>
    <property type="match status" value="1"/>
</dbReference>
<dbReference type="PANTHER" id="PTHR34039">
    <property type="entry name" value="UPF0102 PROTEIN YRAN"/>
    <property type="match status" value="1"/>
</dbReference>
<dbReference type="HAMAP" id="MF_00048">
    <property type="entry name" value="UPF0102"/>
    <property type="match status" value="1"/>
</dbReference>
<dbReference type="Pfam" id="PF02021">
    <property type="entry name" value="UPF0102"/>
    <property type="match status" value="1"/>
</dbReference>
<dbReference type="NCBIfam" id="NF009150">
    <property type="entry name" value="PRK12497.1-3"/>
    <property type="match status" value="1"/>
</dbReference>
<reference evidence="3 4" key="1">
    <citation type="submission" date="2015-06" db="EMBL/GenBank/DDBJ databases">
        <title>Draft genome sequence of beer spoilage bacterium Megasphaera cerevisiae type strain 20462.</title>
        <authorList>
            <person name="Kutumbaka K."/>
            <person name="Pasmowitz J."/>
            <person name="Mategko J."/>
            <person name="Reyes D."/>
            <person name="Friedrich A."/>
            <person name="Han S."/>
            <person name="Martens-Habbena W."/>
            <person name="Neal-McKinney J."/>
            <person name="Janagama H.K."/>
            <person name="Nadala C."/>
            <person name="Samadpour M."/>
        </authorList>
    </citation>
    <scope>NUCLEOTIDE SEQUENCE [LARGE SCALE GENOMIC DNA]</scope>
    <source>
        <strain evidence="3 4">DSM 20462</strain>
    </source>
</reference>
<dbReference type="AlphaFoldDB" id="A0A0J6WYV6"/>
<evidence type="ECO:0000256" key="2">
    <source>
        <dbReference type="HAMAP-Rule" id="MF_00048"/>
    </source>
</evidence>
<name>A0A0J6WYV6_9FIRM</name>
<accession>A0A0J6WYV6</accession>
<dbReference type="EMBL" id="LEKT01000005">
    <property type="protein sequence ID" value="KMO87443.1"/>
    <property type="molecule type" value="Genomic_DNA"/>
</dbReference>
<gene>
    <name evidence="3" type="ORF">AB840_02515</name>
</gene>
<evidence type="ECO:0000313" key="4">
    <source>
        <dbReference type="Proteomes" id="UP000036503"/>
    </source>
</evidence>
<keyword evidence="4" id="KW-1185">Reference proteome</keyword>
<dbReference type="NCBIfam" id="NF009154">
    <property type="entry name" value="PRK12497.3-3"/>
    <property type="match status" value="1"/>
</dbReference>
<comment type="caution">
    <text evidence="3">The sequence shown here is derived from an EMBL/GenBank/DDBJ whole genome shotgun (WGS) entry which is preliminary data.</text>
</comment>
<dbReference type="SUPFAM" id="SSF52980">
    <property type="entry name" value="Restriction endonuclease-like"/>
    <property type="match status" value="1"/>
</dbReference>
<dbReference type="PATRIC" id="fig|1122219.3.peg.2062"/>
<dbReference type="GO" id="GO:0003676">
    <property type="term" value="F:nucleic acid binding"/>
    <property type="evidence" value="ECO:0007669"/>
    <property type="project" value="InterPro"/>
</dbReference>
<dbReference type="InParanoid" id="A0A0J6WYV6"/>
<dbReference type="STRING" id="39029.BSR42_05065"/>
<evidence type="ECO:0000313" key="3">
    <source>
        <dbReference type="EMBL" id="KMO87443.1"/>
    </source>
</evidence>
<dbReference type="InterPro" id="IPR003509">
    <property type="entry name" value="UPF0102_YraN-like"/>
</dbReference>
<dbReference type="RefSeq" id="WP_048513259.1">
    <property type="nucleotide sequence ID" value="NZ_FUXD01000001.1"/>
</dbReference>
<dbReference type="InterPro" id="IPR011335">
    <property type="entry name" value="Restrct_endonuc-II-like"/>
</dbReference>
<dbReference type="PANTHER" id="PTHR34039:SF1">
    <property type="entry name" value="UPF0102 PROTEIN YRAN"/>
    <property type="match status" value="1"/>
</dbReference>
<dbReference type="InterPro" id="IPR011856">
    <property type="entry name" value="tRNA_endonuc-like_dom_sf"/>
</dbReference>
<dbReference type="OrthoDB" id="9802516at2"/>
<comment type="similarity">
    <text evidence="1 2">Belongs to the UPF0102 family.</text>
</comment>